<dbReference type="PANTHER" id="PTHR30619:SF1">
    <property type="entry name" value="RECOMBINATION PROTEIN 2"/>
    <property type="match status" value="1"/>
</dbReference>
<feature type="transmembrane region" description="Helical" evidence="6">
    <location>
        <begin position="287"/>
        <end position="304"/>
    </location>
</feature>
<evidence type="ECO:0000256" key="4">
    <source>
        <dbReference type="ARBA" id="ARBA00022989"/>
    </source>
</evidence>
<dbReference type="InterPro" id="IPR052159">
    <property type="entry name" value="Competence_DNA_uptake"/>
</dbReference>
<feature type="domain" description="ComEC/Rec2-related protein" evidence="7">
    <location>
        <begin position="234"/>
        <end position="501"/>
    </location>
</feature>
<reference evidence="9" key="1">
    <citation type="submission" date="2022-11" db="EMBL/GenBank/DDBJ databases">
        <title>Dyadobacter pollutisoli sp. nov., isolated from plastic dumped soil.</title>
        <authorList>
            <person name="Kim J.M."/>
            <person name="Kim K.R."/>
            <person name="Lee J.K."/>
            <person name="Hao L."/>
            <person name="Jeon C.O."/>
        </authorList>
    </citation>
    <scope>NUCLEOTIDE SEQUENCE</scope>
    <source>
        <strain evidence="9">U1</strain>
    </source>
</reference>
<feature type="domain" description="DUF4131" evidence="8">
    <location>
        <begin position="33"/>
        <end position="189"/>
    </location>
</feature>
<dbReference type="InterPro" id="IPR025405">
    <property type="entry name" value="DUF4131"/>
</dbReference>
<evidence type="ECO:0000256" key="6">
    <source>
        <dbReference type="SAM" id="Phobius"/>
    </source>
</evidence>
<evidence type="ECO:0000256" key="1">
    <source>
        <dbReference type="ARBA" id="ARBA00004651"/>
    </source>
</evidence>
<sequence>MLTRAPFVSMVLCFIAGILLADWLMSFLDISQFVFMGLALLVALACCGFYFKRAKVAFGASFSLFLVMIAAFCEVTVEAQRNDEIEVLQSINYTAYEAEVRSLPEKRPKSLRLEASVTRVLNNGQWVSIHTNSLISIDPGSDIIPNPGDHVVVWGRFERPVAALNPAQFDYQQYLRNKGVLWTDYLRPGSFQVVTNAGWRNHPASWSIQVSQWADEQFRQHIRNGKAYGLVKAMLLGRRDDLGTEQVDDYVSSGTIHILSVSGMHVAIIFLVISFLLGWVKRWEYGRFLYLFLVIALLGFYAMVTGLPPSVQRATLMCIVFVIAEVFSRKHQAMNTLAISAFLILLFDPSALYDVGFQLSYLAMTGIFLLYEPILSLLAPENRVIKYVWQVSALSFTAQLATFPLSLYYFHQFPTYFWLVNPFVILFTNILLPAAIILLLVSVLNVVWIEWVVSKVVEMAAWLTDFSVAIPKLLPGYLIENLLLDRVEVVFLYVLVLLIWYACFTRGYLYLKYSVVVAALFVTYSLGGSIANYMGDDQVAHRVPRHAVISFKHGNTLYIASDAGFAADRDAYDFYIKNYVVSKEIGEVVFVAPKIN</sequence>
<dbReference type="GO" id="GO:0005886">
    <property type="term" value="C:plasma membrane"/>
    <property type="evidence" value="ECO:0007669"/>
    <property type="project" value="UniProtKB-SubCell"/>
</dbReference>
<comment type="subcellular location">
    <subcellularLocation>
        <location evidence="1">Cell membrane</location>
        <topology evidence="1">Multi-pass membrane protein</topology>
    </subcellularLocation>
</comment>
<keyword evidence="10" id="KW-1185">Reference proteome</keyword>
<dbReference type="Proteomes" id="UP001164653">
    <property type="component" value="Chromosome"/>
</dbReference>
<feature type="transmembrane region" description="Helical" evidence="6">
    <location>
        <begin position="334"/>
        <end position="353"/>
    </location>
</feature>
<feature type="transmembrane region" description="Helical" evidence="6">
    <location>
        <begin position="7"/>
        <end position="24"/>
    </location>
</feature>
<dbReference type="AlphaFoldDB" id="A0A9E8NH98"/>
<keyword evidence="2" id="KW-1003">Cell membrane</keyword>
<feature type="transmembrane region" description="Helical" evidence="6">
    <location>
        <begin position="58"/>
        <end position="77"/>
    </location>
</feature>
<protein>
    <submittedName>
        <fullName evidence="9">ComEC/Rec2 family competence protein</fullName>
    </submittedName>
</protein>
<keyword evidence="3 6" id="KW-0812">Transmembrane</keyword>
<evidence type="ECO:0000259" key="7">
    <source>
        <dbReference type="Pfam" id="PF03772"/>
    </source>
</evidence>
<name>A0A9E8NH98_9BACT</name>
<proteinExistence type="predicted"/>
<accession>A0A9E8NH98</accession>
<dbReference type="RefSeq" id="WP_244824335.1">
    <property type="nucleotide sequence ID" value="NZ_CP112998.1"/>
</dbReference>
<feature type="transmembrane region" description="Helical" evidence="6">
    <location>
        <begin position="516"/>
        <end position="535"/>
    </location>
</feature>
<dbReference type="Pfam" id="PF13567">
    <property type="entry name" value="DUF4131"/>
    <property type="match status" value="1"/>
</dbReference>
<organism evidence="9 10">
    <name type="scientific">Dyadobacter pollutisoli</name>
    <dbReference type="NCBI Taxonomy" id="2910158"/>
    <lineage>
        <taxon>Bacteria</taxon>
        <taxon>Pseudomonadati</taxon>
        <taxon>Bacteroidota</taxon>
        <taxon>Cytophagia</taxon>
        <taxon>Cytophagales</taxon>
        <taxon>Spirosomataceae</taxon>
        <taxon>Dyadobacter</taxon>
    </lineage>
</organism>
<feature type="transmembrane region" description="Helical" evidence="6">
    <location>
        <begin position="423"/>
        <end position="448"/>
    </location>
</feature>
<evidence type="ECO:0000256" key="2">
    <source>
        <dbReference type="ARBA" id="ARBA00022475"/>
    </source>
</evidence>
<dbReference type="NCBIfam" id="TIGR00360">
    <property type="entry name" value="ComEC_N-term"/>
    <property type="match status" value="1"/>
</dbReference>
<dbReference type="Pfam" id="PF03772">
    <property type="entry name" value="Competence"/>
    <property type="match status" value="1"/>
</dbReference>
<feature type="transmembrane region" description="Helical" evidence="6">
    <location>
        <begin position="359"/>
        <end position="379"/>
    </location>
</feature>
<feature type="transmembrane region" description="Helical" evidence="6">
    <location>
        <begin position="256"/>
        <end position="280"/>
    </location>
</feature>
<evidence type="ECO:0000313" key="10">
    <source>
        <dbReference type="Proteomes" id="UP001164653"/>
    </source>
</evidence>
<dbReference type="EMBL" id="CP112998">
    <property type="protein sequence ID" value="WAC14262.1"/>
    <property type="molecule type" value="Genomic_DNA"/>
</dbReference>
<dbReference type="PANTHER" id="PTHR30619">
    <property type="entry name" value="DNA INTERNALIZATION/COMPETENCE PROTEIN COMEC/REC2"/>
    <property type="match status" value="1"/>
</dbReference>
<keyword evidence="5 6" id="KW-0472">Membrane</keyword>
<feature type="transmembrane region" description="Helical" evidence="6">
    <location>
        <begin position="310"/>
        <end position="327"/>
    </location>
</feature>
<dbReference type="InterPro" id="IPR004477">
    <property type="entry name" value="ComEC_N"/>
</dbReference>
<keyword evidence="4 6" id="KW-1133">Transmembrane helix</keyword>
<evidence type="ECO:0000313" key="9">
    <source>
        <dbReference type="EMBL" id="WAC14262.1"/>
    </source>
</evidence>
<gene>
    <name evidence="9" type="ORF">ON006_09945</name>
</gene>
<feature type="transmembrane region" description="Helical" evidence="6">
    <location>
        <begin position="490"/>
        <end position="509"/>
    </location>
</feature>
<feature type="transmembrane region" description="Helical" evidence="6">
    <location>
        <begin position="30"/>
        <end position="51"/>
    </location>
</feature>
<feature type="transmembrane region" description="Helical" evidence="6">
    <location>
        <begin position="391"/>
        <end position="411"/>
    </location>
</feature>
<evidence type="ECO:0000259" key="8">
    <source>
        <dbReference type="Pfam" id="PF13567"/>
    </source>
</evidence>
<evidence type="ECO:0000256" key="5">
    <source>
        <dbReference type="ARBA" id="ARBA00023136"/>
    </source>
</evidence>
<dbReference type="KEGG" id="dpf:ON006_09945"/>
<evidence type="ECO:0000256" key="3">
    <source>
        <dbReference type="ARBA" id="ARBA00022692"/>
    </source>
</evidence>